<dbReference type="EMBL" id="LGRX02021841">
    <property type="protein sequence ID" value="KAK3256249.1"/>
    <property type="molecule type" value="Genomic_DNA"/>
</dbReference>
<evidence type="ECO:0000313" key="3">
    <source>
        <dbReference type="Proteomes" id="UP001190700"/>
    </source>
</evidence>
<dbReference type="AlphaFoldDB" id="A0AAE0KQ22"/>
<dbReference type="Proteomes" id="UP001190700">
    <property type="component" value="Unassembled WGS sequence"/>
</dbReference>
<evidence type="ECO:0000313" key="2">
    <source>
        <dbReference type="EMBL" id="KAK3256249.1"/>
    </source>
</evidence>
<comment type="caution">
    <text evidence="2">The sequence shown here is derived from an EMBL/GenBank/DDBJ whole genome shotgun (WGS) entry which is preliminary data.</text>
</comment>
<gene>
    <name evidence="2" type="ORF">CYMTET_34606</name>
</gene>
<organism evidence="2 3">
    <name type="scientific">Cymbomonas tetramitiformis</name>
    <dbReference type="NCBI Taxonomy" id="36881"/>
    <lineage>
        <taxon>Eukaryota</taxon>
        <taxon>Viridiplantae</taxon>
        <taxon>Chlorophyta</taxon>
        <taxon>Pyramimonadophyceae</taxon>
        <taxon>Pyramimonadales</taxon>
        <taxon>Pyramimonadaceae</taxon>
        <taxon>Cymbomonas</taxon>
    </lineage>
</organism>
<protein>
    <submittedName>
        <fullName evidence="2">Uncharacterized protein</fullName>
    </submittedName>
</protein>
<evidence type="ECO:0000256" key="1">
    <source>
        <dbReference type="SAM" id="MobiDB-lite"/>
    </source>
</evidence>
<sequence length="151" mass="15533">DVTAEVCLAHTRKLSTTLLATGTVRSGVAPLATPRLAACPLLVCLCAELRTEDPQVLAGIWVTPKLASAFTVSKRLVEWWQFAMMEDPRAAATNSNSLRSGAAATAGPAPALQLLVAPLSEHTASEEGSRLSRSAVPGPPASSSSSLSGAL</sequence>
<name>A0AAE0KQ22_9CHLO</name>
<feature type="non-terminal residue" evidence="2">
    <location>
        <position position="1"/>
    </location>
</feature>
<feature type="region of interest" description="Disordered" evidence="1">
    <location>
        <begin position="120"/>
        <end position="151"/>
    </location>
</feature>
<feature type="compositionally biased region" description="Low complexity" evidence="1">
    <location>
        <begin position="132"/>
        <end position="151"/>
    </location>
</feature>
<keyword evidence="3" id="KW-1185">Reference proteome</keyword>
<proteinExistence type="predicted"/>
<reference evidence="2 3" key="1">
    <citation type="journal article" date="2015" name="Genome Biol. Evol.">
        <title>Comparative Genomics of a Bacterivorous Green Alga Reveals Evolutionary Causalities and Consequences of Phago-Mixotrophic Mode of Nutrition.</title>
        <authorList>
            <person name="Burns J.A."/>
            <person name="Paasch A."/>
            <person name="Narechania A."/>
            <person name="Kim E."/>
        </authorList>
    </citation>
    <scope>NUCLEOTIDE SEQUENCE [LARGE SCALE GENOMIC DNA]</scope>
    <source>
        <strain evidence="2 3">PLY_AMNH</strain>
    </source>
</reference>
<accession>A0AAE0KQ22</accession>